<dbReference type="Proteomes" id="UP001295423">
    <property type="component" value="Unassembled WGS sequence"/>
</dbReference>
<dbReference type="AlphaFoldDB" id="A0AAD2JNW6"/>
<keyword evidence="2" id="KW-1185">Reference proteome</keyword>
<proteinExistence type="predicted"/>
<gene>
    <name evidence="1" type="ORF">CYCCA115_LOCUS22945</name>
</gene>
<organism evidence="1 2">
    <name type="scientific">Cylindrotheca closterium</name>
    <dbReference type="NCBI Taxonomy" id="2856"/>
    <lineage>
        <taxon>Eukaryota</taxon>
        <taxon>Sar</taxon>
        <taxon>Stramenopiles</taxon>
        <taxon>Ochrophyta</taxon>
        <taxon>Bacillariophyta</taxon>
        <taxon>Bacillariophyceae</taxon>
        <taxon>Bacillariophycidae</taxon>
        <taxon>Bacillariales</taxon>
        <taxon>Bacillariaceae</taxon>
        <taxon>Cylindrotheca</taxon>
    </lineage>
</organism>
<accession>A0AAD2JNW6</accession>
<reference evidence="1" key="1">
    <citation type="submission" date="2023-08" db="EMBL/GenBank/DDBJ databases">
        <authorList>
            <person name="Audoor S."/>
            <person name="Bilcke G."/>
        </authorList>
    </citation>
    <scope>NUCLEOTIDE SEQUENCE</scope>
</reference>
<dbReference type="SUPFAM" id="SSF52047">
    <property type="entry name" value="RNI-like"/>
    <property type="match status" value="1"/>
</dbReference>
<dbReference type="EMBL" id="CAKOGP040002347">
    <property type="protein sequence ID" value="CAJ1967807.1"/>
    <property type="molecule type" value="Genomic_DNA"/>
</dbReference>
<dbReference type="Gene3D" id="3.80.10.10">
    <property type="entry name" value="Ribonuclease Inhibitor"/>
    <property type="match status" value="2"/>
</dbReference>
<comment type="caution">
    <text evidence="1">The sequence shown here is derived from an EMBL/GenBank/DDBJ whole genome shotgun (WGS) entry which is preliminary data.</text>
</comment>
<sequence>MYQQLDRLDFQDPFSVQVLAPEGAGPGAQEGSSAADDWYLPAYVNIEYHHPDGGGHIKSLDFHNCSFVSIPDSVWGLPSLEKVEIHAMEDLISLTTVTSKDNTTTTTTTTLQKCKLKELIVDECYSLDKLPPLPDSLTHISIKACHRMTFLPKSIVEATNLKVLQISNMMLPMGPSLPSTLEELKINGSEIQIRKLKMYLAGDGCGAMKNLKSLRLSMCDLNNEHLKAIWREILPICPQLQRLNLSGNNIRSLSSLVVVKTTPRTTKKSPTRTTRTRLRSLNLEGNPVVNKHNDNNNNTNEESNHLLTILEQNPELCCLGGDINWKLPLYQNHSAALQKALDDNFARILKASSSSCPLALWSNVLQCAAANTNSVKNNNVEDHLAASLIYNVLQGPAFVERLPHTY</sequence>
<protein>
    <submittedName>
        <fullName evidence="1">Uncharacterized protein</fullName>
    </submittedName>
</protein>
<evidence type="ECO:0000313" key="2">
    <source>
        <dbReference type="Proteomes" id="UP001295423"/>
    </source>
</evidence>
<name>A0AAD2JNW6_9STRA</name>
<dbReference type="PROSITE" id="PS51450">
    <property type="entry name" value="LRR"/>
    <property type="match status" value="1"/>
</dbReference>
<dbReference type="InterPro" id="IPR032675">
    <property type="entry name" value="LRR_dom_sf"/>
</dbReference>
<evidence type="ECO:0000313" key="1">
    <source>
        <dbReference type="EMBL" id="CAJ1967807.1"/>
    </source>
</evidence>
<dbReference type="Pfam" id="PF00560">
    <property type="entry name" value="LRR_1"/>
    <property type="match status" value="1"/>
</dbReference>
<dbReference type="InterPro" id="IPR001611">
    <property type="entry name" value="Leu-rich_rpt"/>
</dbReference>